<feature type="active site" description="Proton donor/acceptor" evidence="3">
    <location>
        <position position="286"/>
    </location>
</feature>
<keyword evidence="7" id="KW-1185">Reference proteome</keyword>
<dbReference type="Proteomes" id="UP000503840">
    <property type="component" value="Unassembled WGS sequence"/>
</dbReference>
<dbReference type="Gene3D" id="3.40.50.300">
    <property type="entry name" value="P-loop containing nucleotide triphosphate hydrolases"/>
    <property type="match status" value="1"/>
</dbReference>
<dbReference type="Pfam" id="PF00300">
    <property type="entry name" value="His_Phos_1"/>
    <property type="match status" value="1"/>
</dbReference>
<dbReference type="GO" id="GO:0005524">
    <property type="term" value="F:ATP binding"/>
    <property type="evidence" value="ECO:0007669"/>
    <property type="project" value="UniProtKB-KW"/>
</dbReference>
<dbReference type="SUPFAM" id="SSF53254">
    <property type="entry name" value="Phosphoglycerate mutase-like"/>
    <property type="match status" value="1"/>
</dbReference>
<gene>
    <name evidence="6" type="ORF">DSM101010T_02540</name>
</gene>
<dbReference type="PANTHER" id="PTHR10606:SF44">
    <property type="entry name" value="6-PHOSPHOFRUCTO 2-KINASE_FRUCTOSE 2,6-BISPHOSPHATASE LONG FORM"/>
    <property type="match status" value="1"/>
</dbReference>
<keyword evidence="2" id="KW-0067">ATP-binding</keyword>
<dbReference type="PIRSF" id="PIRSF000709">
    <property type="entry name" value="6PFK_2-Ptase"/>
    <property type="match status" value="1"/>
</dbReference>
<evidence type="ECO:0000313" key="7">
    <source>
        <dbReference type="Proteomes" id="UP000503840"/>
    </source>
</evidence>
<dbReference type="GO" id="GO:0006003">
    <property type="term" value="P:fructose 2,6-bisphosphate metabolic process"/>
    <property type="evidence" value="ECO:0007669"/>
    <property type="project" value="InterPro"/>
</dbReference>
<dbReference type="EMBL" id="BLVO01000004">
    <property type="protein sequence ID" value="GFM31889.1"/>
    <property type="molecule type" value="Genomic_DNA"/>
</dbReference>
<keyword evidence="6" id="KW-0418">Kinase</keyword>
<evidence type="ECO:0000256" key="4">
    <source>
        <dbReference type="PIRSR" id="PIRSR613078-2"/>
    </source>
</evidence>
<dbReference type="SUPFAM" id="SSF52540">
    <property type="entry name" value="P-loop containing nucleoside triphosphate hydrolases"/>
    <property type="match status" value="1"/>
</dbReference>
<dbReference type="InterPro" id="IPR013078">
    <property type="entry name" value="His_Pase_superF_clade-1"/>
</dbReference>
<dbReference type="GO" id="GO:0004331">
    <property type="term" value="F:fructose-2,6-bisphosphate 2-phosphatase activity"/>
    <property type="evidence" value="ECO:0007669"/>
    <property type="project" value="TreeGrafter"/>
</dbReference>
<evidence type="ECO:0000256" key="3">
    <source>
        <dbReference type="PIRSR" id="PIRSR613078-1"/>
    </source>
</evidence>
<dbReference type="CDD" id="cd07067">
    <property type="entry name" value="HP_PGM_like"/>
    <property type="match status" value="1"/>
</dbReference>
<dbReference type="PRINTS" id="PR00991">
    <property type="entry name" value="6PFRUCTKNASE"/>
</dbReference>
<dbReference type="InterPro" id="IPR027417">
    <property type="entry name" value="P-loop_NTPase"/>
</dbReference>
<sequence length="413" mass="48358">MRKLYIAMMGLPARGKTTVSSKLKEGLEQEDLNVRIFNNGALRRQILGEASSRAEFYNPENRDGLEAREELARLNMERAQQFLAEDGDVAILDATNVSALRREVVQKTLTDHPLLWVECTNDDQDLVEASILRKTRLPEFASLSESEAVASFKRRIAYYEHIYTPFSQEPCWIRVDSLRNRIIDEQISHNIPYYVNIRDILVSDWIRNLYLVRHGQTLYNMEGRIGGDSELTQQGLEQAEALGRHFRGFSIPYIFTSTRRRSHQTATPIYQGQDHCTVKALSEFDEINAGICEHMRYEEIKHKWPNEYRRRQKDKYHYIYPEGEGYITMKERVDKGLRKALYLSGNAEALMIVGHQAINRMILSYFLFRRTEDVPFIYIPQDQYFHIVSTQKKKLFEQVRFTGRRERTGTKPD</sequence>
<dbReference type="GO" id="GO:0006000">
    <property type="term" value="P:fructose metabolic process"/>
    <property type="evidence" value="ECO:0007669"/>
    <property type="project" value="InterPro"/>
</dbReference>
<dbReference type="AlphaFoldDB" id="A0A7J0BDW3"/>
<accession>A0A7J0BDW3</accession>
<keyword evidence="6" id="KW-0808">Transferase</keyword>
<feature type="binding site" evidence="4">
    <location>
        <begin position="213"/>
        <end position="220"/>
    </location>
    <ligand>
        <name>substrate</name>
    </ligand>
</feature>
<dbReference type="GO" id="GO:0005829">
    <property type="term" value="C:cytosol"/>
    <property type="evidence" value="ECO:0007669"/>
    <property type="project" value="TreeGrafter"/>
</dbReference>
<keyword evidence="1" id="KW-0547">Nucleotide-binding</keyword>
<evidence type="ECO:0000313" key="6">
    <source>
        <dbReference type="EMBL" id="GFM31889.1"/>
    </source>
</evidence>
<organism evidence="6 7">
    <name type="scientific">Desulfovibrio subterraneus</name>
    <dbReference type="NCBI Taxonomy" id="2718620"/>
    <lineage>
        <taxon>Bacteria</taxon>
        <taxon>Pseudomonadati</taxon>
        <taxon>Thermodesulfobacteriota</taxon>
        <taxon>Desulfovibrionia</taxon>
        <taxon>Desulfovibrionales</taxon>
        <taxon>Desulfovibrionaceae</taxon>
        <taxon>Desulfovibrio</taxon>
    </lineage>
</organism>
<evidence type="ECO:0000259" key="5">
    <source>
        <dbReference type="Pfam" id="PF01591"/>
    </source>
</evidence>
<dbReference type="Pfam" id="PF01591">
    <property type="entry name" value="6PF2K"/>
    <property type="match status" value="1"/>
</dbReference>
<name>A0A7J0BDW3_9BACT</name>
<evidence type="ECO:0000256" key="1">
    <source>
        <dbReference type="ARBA" id="ARBA00022741"/>
    </source>
</evidence>
<dbReference type="InterPro" id="IPR013079">
    <property type="entry name" value="6Phosfructo_kin"/>
</dbReference>
<dbReference type="PANTHER" id="PTHR10606">
    <property type="entry name" value="6-PHOSPHOFRUCTO-2-KINASE/FRUCTOSE-2,6-BISPHOSPHATASE"/>
    <property type="match status" value="1"/>
</dbReference>
<dbReference type="PROSITE" id="PS00175">
    <property type="entry name" value="PG_MUTASE"/>
    <property type="match status" value="1"/>
</dbReference>
<reference evidence="6 7" key="1">
    <citation type="submission" date="2020-05" db="EMBL/GenBank/DDBJ databases">
        <title>Draft genome sequence of Desulfovibrio sp. strain HN2T.</title>
        <authorList>
            <person name="Ueno A."/>
            <person name="Tamazawa S."/>
            <person name="Tamamura S."/>
            <person name="Murakami T."/>
            <person name="Kiyama T."/>
            <person name="Inomata H."/>
            <person name="Amano Y."/>
            <person name="Miyakawa K."/>
            <person name="Tamaki H."/>
            <person name="Naganuma T."/>
            <person name="Kaneko K."/>
        </authorList>
    </citation>
    <scope>NUCLEOTIDE SEQUENCE [LARGE SCALE GENOMIC DNA]</scope>
    <source>
        <strain evidence="6 7">HN2</strain>
    </source>
</reference>
<evidence type="ECO:0000256" key="2">
    <source>
        <dbReference type="ARBA" id="ARBA00022840"/>
    </source>
</evidence>
<dbReference type="Gene3D" id="3.40.50.1240">
    <property type="entry name" value="Phosphoglycerate mutase-like"/>
    <property type="match status" value="1"/>
</dbReference>
<comment type="caution">
    <text evidence="6">The sequence shown here is derived from an EMBL/GenBank/DDBJ whole genome shotgun (WGS) entry which is preliminary data.</text>
</comment>
<feature type="binding site" evidence="4">
    <location>
        <position position="261"/>
    </location>
    <ligand>
        <name>substrate</name>
    </ligand>
</feature>
<dbReference type="SMART" id="SM00855">
    <property type="entry name" value="PGAM"/>
    <property type="match status" value="1"/>
</dbReference>
<dbReference type="InterPro" id="IPR029033">
    <property type="entry name" value="His_PPase_superfam"/>
</dbReference>
<feature type="active site" description="Tele-phosphohistidine intermediate" evidence="3">
    <location>
        <position position="214"/>
    </location>
</feature>
<protein>
    <submittedName>
        <fullName evidence="6">6-phosphofructokinase</fullName>
    </submittedName>
</protein>
<dbReference type="InterPro" id="IPR003094">
    <property type="entry name" value="6Pfruct_kin"/>
</dbReference>
<feature type="domain" description="6-phosphofructo-2-kinase" evidence="5">
    <location>
        <begin position="2"/>
        <end position="189"/>
    </location>
</feature>
<dbReference type="InterPro" id="IPR001345">
    <property type="entry name" value="PG/BPGM_mutase_AS"/>
</dbReference>
<dbReference type="GO" id="GO:0003873">
    <property type="term" value="F:6-phosphofructo-2-kinase activity"/>
    <property type="evidence" value="ECO:0007669"/>
    <property type="project" value="InterPro"/>
</dbReference>
<proteinExistence type="predicted"/>